<dbReference type="Pfam" id="PF07690">
    <property type="entry name" value="MFS_1"/>
    <property type="match status" value="1"/>
</dbReference>
<feature type="transmembrane region" description="Helical" evidence="7">
    <location>
        <begin position="211"/>
        <end position="232"/>
    </location>
</feature>
<comment type="caution">
    <text evidence="9">The sequence shown here is derived from an EMBL/GenBank/DDBJ whole genome shotgun (WGS) entry which is preliminary data.</text>
</comment>
<dbReference type="PANTHER" id="PTHR43791">
    <property type="entry name" value="PERMEASE-RELATED"/>
    <property type="match status" value="1"/>
</dbReference>
<keyword evidence="4 7" id="KW-1133">Transmembrane helix</keyword>
<dbReference type="GO" id="GO:0022857">
    <property type="term" value="F:transmembrane transporter activity"/>
    <property type="evidence" value="ECO:0007669"/>
    <property type="project" value="InterPro"/>
</dbReference>
<feature type="transmembrane region" description="Helical" evidence="7">
    <location>
        <begin position="387"/>
        <end position="405"/>
    </location>
</feature>
<dbReference type="Proteomes" id="UP000646827">
    <property type="component" value="Unassembled WGS sequence"/>
</dbReference>
<gene>
    <name evidence="9" type="ORF">INT45_002476</name>
</gene>
<feature type="transmembrane region" description="Helical" evidence="7">
    <location>
        <begin position="81"/>
        <end position="98"/>
    </location>
</feature>
<protein>
    <recommendedName>
        <fullName evidence="8">Major facilitator superfamily (MFS) profile domain-containing protein</fullName>
    </recommendedName>
</protein>
<feature type="transmembrane region" description="Helical" evidence="7">
    <location>
        <begin position="244"/>
        <end position="266"/>
    </location>
</feature>
<feature type="transmembrane region" description="Helical" evidence="7">
    <location>
        <begin position="359"/>
        <end position="381"/>
    </location>
</feature>
<evidence type="ECO:0000256" key="2">
    <source>
        <dbReference type="ARBA" id="ARBA00022448"/>
    </source>
</evidence>
<dbReference type="EMBL" id="JAEPRB010000021">
    <property type="protein sequence ID" value="KAG2226010.1"/>
    <property type="molecule type" value="Genomic_DNA"/>
</dbReference>
<feature type="domain" description="Major facilitator superfamily (MFS) profile" evidence="8">
    <location>
        <begin position="85"/>
        <end position="510"/>
    </location>
</feature>
<dbReference type="InterPro" id="IPR036259">
    <property type="entry name" value="MFS_trans_sf"/>
</dbReference>
<dbReference type="PROSITE" id="PS50850">
    <property type="entry name" value="MFS"/>
    <property type="match status" value="1"/>
</dbReference>
<evidence type="ECO:0000256" key="6">
    <source>
        <dbReference type="SAM" id="MobiDB-lite"/>
    </source>
</evidence>
<feature type="region of interest" description="Disordered" evidence="6">
    <location>
        <begin position="1"/>
        <end position="34"/>
    </location>
</feature>
<evidence type="ECO:0000256" key="3">
    <source>
        <dbReference type="ARBA" id="ARBA00022692"/>
    </source>
</evidence>
<feature type="transmembrane region" description="Helical" evidence="7">
    <location>
        <begin position="126"/>
        <end position="144"/>
    </location>
</feature>
<feature type="transmembrane region" description="Helical" evidence="7">
    <location>
        <begin position="176"/>
        <end position="199"/>
    </location>
</feature>
<feature type="compositionally biased region" description="Basic and acidic residues" evidence="6">
    <location>
        <begin position="1"/>
        <end position="16"/>
    </location>
</feature>
<dbReference type="SUPFAM" id="SSF103473">
    <property type="entry name" value="MFS general substrate transporter"/>
    <property type="match status" value="1"/>
</dbReference>
<sequence>MSDIKKKEDAVFKEEFSSDEGSSTDGGNNHIIVPDKKKNASISSTYGTTELKDDEKYKDVHGYDPDLEWEEHEEAKVRRKIDVYLMPFLLLMAFVLNMDRTNHSNAISDHLNVDLGFSLDGVNNAILAYSVLFTIFTLPSNFIAKKIGAYRWIPIMMSLWAVITWAHVLIHNYAGYMTVRVLIAITEAGFIPATLNYMTTWYKTKELATRLAFFWGIQSVASAVSGLISFGIFRLRGVGGLFGWQWLFLIDGIFTHIVAIVAFLYLPKNPGSTGGLIRGKSGWFTEREAKIAVTRVIRDDLTKTDQDVPITWEDVKLALKDTKLWTHLVTTFVGMMTHTPISTYLPSIIRDGGFAVTTANLLTMPSYLGGLAFSIMIAYSSDRYGEVALHALIGNIWQMVGYIALRAIPMNAGRWQLFAAATVTASSPSWHGMHIAYMSSNMAPAGKRAIALGAIIGAANLDGVPGSQIYRADDAPRYPTGNLICIVLNVVAIFLLISQRVRYTLTNKYREKEWNSMSDADKEIYNKTTKHKGNDRLDYRFRI</sequence>
<comment type="subcellular location">
    <subcellularLocation>
        <location evidence="1">Membrane</location>
        <topology evidence="1">Multi-pass membrane protein</topology>
    </subcellularLocation>
</comment>
<evidence type="ECO:0000256" key="7">
    <source>
        <dbReference type="SAM" id="Phobius"/>
    </source>
</evidence>
<dbReference type="GO" id="GO:0016020">
    <property type="term" value="C:membrane"/>
    <property type="evidence" value="ECO:0007669"/>
    <property type="project" value="UniProtKB-SubCell"/>
</dbReference>
<keyword evidence="5 7" id="KW-0472">Membrane</keyword>
<dbReference type="AlphaFoldDB" id="A0A8H7VMF5"/>
<feature type="transmembrane region" description="Helical" evidence="7">
    <location>
        <begin position="480"/>
        <end position="498"/>
    </location>
</feature>
<dbReference type="OrthoDB" id="1935484at2759"/>
<accession>A0A8H7VMF5</accession>
<dbReference type="InterPro" id="IPR011701">
    <property type="entry name" value="MFS"/>
</dbReference>
<feature type="transmembrane region" description="Helical" evidence="7">
    <location>
        <begin position="151"/>
        <end position="170"/>
    </location>
</feature>
<evidence type="ECO:0000256" key="5">
    <source>
        <dbReference type="ARBA" id="ARBA00023136"/>
    </source>
</evidence>
<keyword evidence="10" id="KW-1185">Reference proteome</keyword>
<reference evidence="9 10" key="1">
    <citation type="submission" date="2020-12" db="EMBL/GenBank/DDBJ databases">
        <title>Metabolic potential, ecology and presence of endohyphal bacteria is reflected in genomic diversity of Mucoromycotina.</title>
        <authorList>
            <person name="Muszewska A."/>
            <person name="Okrasinska A."/>
            <person name="Steczkiewicz K."/>
            <person name="Drgas O."/>
            <person name="Orlowska M."/>
            <person name="Perlinska-Lenart U."/>
            <person name="Aleksandrzak-Piekarczyk T."/>
            <person name="Szatraj K."/>
            <person name="Zielenkiewicz U."/>
            <person name="Pilsyk S."/>
            <person name="Malc E."/>
            <person name="Mieczkowski P."/>
            <person name="Kruszewska J.S."/>
            <person name="Biernat P."/>
            <person name="Pawlowska J."/>
        </authorList>
    </citation>
    <scope>NUCLEOTIDE SEQUENCE [LARGE SCALE GENOMIC DNA]</scope>
    <source>
        <strain evidence="9 10">CBS 142.35</strain>
    </source>
</reference>
<evidence type="ECO:0000313" key="9">
    <source>
        <dbReference type="EMBL" id="KAG2226010.1"/>
    </source>
</evidence>
<keyword evidence="2" id="KW-0813">Transport</keyword>
<evidence type="ECO:0000256" key="4">
    <source>
        <dbReference type="ARBA" id="ARBA00022989"/>
    </source>
</evidence>
<keyword evidence="3 7" id="KW-0812">Transmembrane</keyword>
<organism evidence="9 10">
    <name type="scientific">Circinella minor</name>
    <dbReference type="NCBI Taxonomy" id="1195481"/>
    <lineage>
        <taxon>Eukaryota</taxon>
        <taxon>Fungi</taxon>
        <taxon>Fungi incertae sedis</taxon>
        <taxon>Mucoromycota</taxon>
        <taxon>Mucoromycotina</taxon>
        <taxon>Mucoromycetes</taxon>
        <taxon>Mucorales</taxon>
        <taxon>Lichtheimiaceae</taxon>
        <taxon>Circinella</taxon>
    </lineage>
</organism>
<dbReference type="Gene3D" id="1.20.1250.20">
    <property type="entry name" value="MFS general substrate transporter like domains"/>
    <property type="match status" value="2"/>
</dbReference>
<evidence type="ECO:0000313" key="10">
    <source>
        <dbReference type="Proteomes" id="UP000646827"/>
    </source>
</evidence>
<dbReference type="InterPro" id="IPR020846">
    <property type="entry name" value="MFS_dom"/>
</dbReference>
<proteinExistence type="predicted"/>
<evidence type="ECO:0000259" key="8">
    <source>
        <dbReference type="PROSITE" id="PS50850"/>
    </source>
</evidence>
<dbReference type="PANTHER" id="PTHR43791:SF36">
    <property type="entry name" value="TRANSPORTER, PUTATIVE (AFU_ORTHOLOGUE AFUA_6G08340)-RELATED"/>
    <property type="match status" value="1"/>
</dbReference>
<name>A0A8H7VMF5_9FUNG</name>
<evidence type="ECO:0000256" key="1">
    <source>
        <dbReference type="ARBA" id="ARBA00004141"/>
    </source>
</evidence>